<proteinExistence type="predicted"/>
<evidence type="ECO:0000313" key="4">
    <source>
        <dbReference type="WBParaSite" id="DME_0000305101-mRNA-1"/>
    </source>
</evidence>
<protein>
    <submittedName>
        <fullName evidence="4">Ovule protein</fullName>
    </submittedName>
</protein>
<sequence>MRHQPIINRISTEGGSRSLAIPICRILKLLTYPYAYHFHGNSKCELEKKSSQNLTVVHTRCVTVSSAVGQQRLRHKSSS</sequence>
<keyword evidence="3" id="KW-1185">Reference proteome</keyword>
<name>A0A0N4U7S3_DRAME</name>
<dbReference type="Proteomes" id="UP000038040">
    <property type="component" value="Unplaced"/>
</dbReference>
<reference evidence="1 3" key="2">
    <citation type="submission" date="2018-11" db="EMBL/GenBank/DDBJ databases">
        <authorList>
            <consortium name="Pathogen Informatics"/>
        </authorList>
    </citation>
    <scope>NUCLEOTIDE SEQUENCE [LARGE SCALE GENOMIC DNA]</scope>
</reference>
<accession>A0A0N4U7S3</accession>
<dbReference type="WBParaSite" id="DME_0000305101-mRNA-1">
    <property type="protein sequence ID" value="DME_0000305101-mRNA-1"/>
    <property type="gene ID" value="DME_0000305101"/>
</dbReference>
<dbReference type="Proteomes" id="UP000274756">
    <property type="component" value="Unassembled WGS sequence"/>
</dbReference>
<organism evidence="2 4">
    <name type="scientific">Dracunculus medinensis</name>
    <name type="common">Guinea worm</name>
    <dbReference type="NCBI Taxonomy" id="318479"/>
    <lineage>
        <taxon>Eukaryota</taxon>
        <taxon>Metazoa</taxon>
        <taxon>Ecdysozoa</taxon>
        <taxon>Nematoda</taxon>
        <taxon>Chromadorea</taxon>
        <taxon>Rhabditida</taxon>
        <taxon>Spirurina</taxon>
        <taxon>Dracunculoidea</taxon>
        <taxon>Dracunculidae</taxon>
        <taxon>Dracunculus</taxon>
    </lineage>
</organism>
<evidence type="ECO:0000313" key="3">
    <source>
        <dbReference type="Proteomes" id="UP000274756"/>
    </source>
</evidence>
<evidence type="ECO:0000313" key="2">
    <source>
        <dbReference type="Proteomes" id="UP000038040"/>
    </source>
</evidence>
<evidence type="ECO:0000313" key="1">
    <source>
        <dbReference type="EMBL" id="VDN57237.1"/>
    </source>
</evidence>
<dbReference type="EMBL" id="UYYG01001159">
    <property type="protein sequence ID" value="VDN57237.1"/>
    <property type="molecule type" value="Genomic_DNA"/>
</dbReference>
<reference evidence="4" key="1">
    <citation type="submission" date="2017-02" db="UniProtKB">
        <authorList>
            <consortium name="WormBaseParasite"/>
        </authorList>
    </citation>
    <scope>IDENTIFICATION</scope>
</reference>
<dbReference type="AlphaFoldDB" id="A0A0N4U7S3"/>
<gene>
    <name evidence="1" type="ORF">DME_LOCUS7210</name>
</gene>